<sequence length="266" mass="28705">MGAFNSVESQDGTVVGFETLGQGPPMVLVHGTTADRSRWLPIRARLAERFTVHAVDRRGRGLSTKEGGAYHIDREAEDIAAIVNAVGPNVYLVGHSYGALCSLGAALLTDSIRAIVLYEPPASTPGHAVTPPEILERLRSVSATGDPEGLLETFFREVIHSSPADLAAMKRTPIWQARLAAAHTLVRELDSVERFAITDRLSRIAVPVRILLGTVSPPYFRPAAEAVAKRIPDAEVIPLHGQSHMAIDTDPDQVVSAIFTFAERHA</sequence>
<protein>
    <submittedName>
        <fullName evidence="2">Alpha/beta hydrolase</fullName>
    </submittedName>
</protein>
<keyword evidence="2" id="KW-0378">Hydrolase</keyword>
<evidence type="ECO:0000313" key="3">
    <source>
        <dbReference type="Proteomes" id="UP001370348"/>
    </source>
</evidence>
<organism evidence="2 3">
    <name type="scientific">Pendulispora albinea</name>
    <dbReference type="NCBI Taxonomy" id="2741071"/>
    <lineage>
        <taxon>Bacteria</taxon>
        <taxon>Pseudomonadati</taxon>
        <taxon>Myxococcota</taxon>
        <taxon>Myxococcia</taxon>
        <taxon>Myxococcales</taxon>
        <taxon>Sorangiineae</taxon>
        <taxon>Pendulisporaceae</taxon>
        <taxon>Pendulispora</taxon>
    </lineage>
</organism>
<dbReference type="PANTHER" id="PTHR43798">
    <property type="entry name" value="MONOACYLGLYCEROL LIPASE"/>
    <property type="match status" value="1"/>
</dbReference>
<evidence type="ECO:0000259" key="1">
    <source>
        <dbReference type="Pfam" id="PF12697"/>
    </source>
</evidence>
<dbReference type="PANTHER" id="PTHR43798:SF33">
    <property type="entry name" value="HYDROLASE, PUTATIVE (AFU_ORTHOLOGUE AFUA_2G14860)-RELATED"/>
    <property type="match status" value="1"/>
</dbReference>
<keyword evidence="3" id="KW-1185">Reference proteome</keyword>
<name>A0ABZ2M2B0_9BACT</name>
<reference evidence="2 3" key="1">
    <citation type="submission" date="2021-12" db="EMBL/GenBank/DDBJ databases">
        <title>Discovery of the Pendulisporaceae a myxobacterial family with distinct sporulation behavior and unique specialized metabolism.</title>
        <authorList>
            <person name="Garcia R."/>
            <person name="Popoff A."/>
            <person name="Bader C.D."/>
            <person name="Loehr J."/>
            <person name="Walesch S."/>
            <person name="Walt C."/>
            <person name="Boldt J."/>
            <person name="Bunk B."/>
            <person name="Haeckl F.J.F.P.J."/>
            <person name="Gunesch A.P."/>
            <person name="Birkelbach J."/>
            <person name="Nuebel U."/>
            <person name="Pietschmann T."/>
            <person name="Bach T."/>
            <person name="Mueller R."/>
        </authorList>
    </citation>
    <scope>NUCLEOTIDE SEQUENCE [LARGE SCALE GENOMIC DNA]</scope>
    <source>
        <strain evidence="2 3">MSr11954</strain>
    </source>
</reference>
<dbReference type="Pfam" id="PF12697">
    <property type="entry name" value="Abhydrolase_6"/>
    <property type="match status" value="1"/>
</dbReference>
<dbReference type="InterPro" id="IPR000073">
    <property type="entry name" value="AB_hydrolase_1"/>
</dbReference>
<dbReference type="InterPro" id="IPR050266">
    <property type="entry name" value="AB_hydrolase_sf"/>
</dbReference>
<dbReference type="SUPFAM" id="SSF53474">
    <property type="entry name" value="alpha/beta-Hydrolases"/>
    <property type="match status" value="1"/>
</dbReference>
<accession>A0ABZ2M2B0</accession>
<dbReference type="RefSeq" id="WP_394825575.1">
    <property type="nucleotide sequence ID" value="NZ_CP089984.1"/>
</dbReference>
<proteinExistence type="predicted"/>
<gene>
    <name evidence="2" type="ORF">LZC94_01445</name>
</gene>
<dbReference type="Gene3D" id="3.40.50.1820">
    <property type="entry name" value="alpha/beta hydrolase"/>
    <property type="match status" value="1"/>
</dbReference>
<dbReference type="EMBL" id="CP089984">
    <property type="protein sequence ID" value="WXB15944.1"/>
    <property type="molecule type" value="Genomic_DNA"/>
</dbReference>
<dbReference type="GO" id="GO:0016787">
    <property type="term" value="F:hydrolase activity"/>
    <property type="evidence" value="ECO:0007669"/>
    <property type="project" value="UniProtKB-KW"/>
</dbReference>
<dbReference type="Proteomes" id="UP001370348">
    <property type="component" value="Chromosome"/>
</dbReference>
<dbReference type="InterPro" id="IPR029058">
    <property type="entry name" value="AB_hydrolase_fold"/>
</dbReference>
<evidence type="ECO:0000313" key="2">
    <source>
        <dbReference type="EMBL" id="WXB15944.1"/>
    </source>
</evidence>
<feature type="domain" description="AB hydrolase-1" evidence="1">
    <location>
        <begin position="26"/>
        <end position="256"/>
    </location>
</feature>